<dbReference type="EMBL" id="CAJVRC010000880">
    <property type="protein sequence ID" value="CAG8903006.1"/>
    <property type="molecule type" value="Genomic_DNA"/>
</dbReference>
<evidence type="ECO:0000313" key="15">
    <source>
        <dbReference type="Proteomes" id="UP001154252"/>
    </source>
</evidence>
<gene>
    <name evidence="14" type="ORF">PEGY_LOCUS7004</name>
</gene>
<dbReference type="GO" id="GO:0003688">
    <property type="term" value="F:DNA replication origin binding"/>
    <property type="evidence" value="ECO:0007669"/>
    <property type="project" value="TreeGrafter"/>
</dbReference>
<dbReference type="PANTHER" id="PTHR12748">
    <property type="entry name" value="ORIGIN RECOGNITION COMPLEX SUBUNIT 3"/>
    <property type="match status" value="1"/>
</dbReference>
<keyword evidence="7" id="KW-0539">Nucleus</keyword>
<feature type="domain" description="Origin recognition complex subunit 3 insertion" evidence="13">
    <location>
        <begin position="379"/>
        <end position="595"/>
    </location>
</feature>
<accession>A0A9W4KKH8</accession>
<comment type="subcellular location">
    <subcellularLocation>
        <location evidence="1">Nucleus</location>
    </subcellularLocation>
</comment>
<evidence type="ECO:0000256" key="1">
    <source>
        <dbReference type="ARBA" id="ARBA00004123"/>
    </source>
</evidence>
<sequence length="716" mass="80324">MDADGLNDALGLSNDKSQNLVGLEIWRDIFGLRANKSFQGAYIYQPSEHGRSAGERPWKRRRVSSTAGRDEQVNGQRFVPLLNGDENAESVQLRYDTYRELWSKQEHKIQDILEDVDAGVLTDVLSFVRDTSPHTCDGCIPTALVTVGSNVSSLSRLLARLNGQLISTEEGSVVVLESGDAPNLKTTLKNIIRATITNTDGNYGYQKFLTDRAGPRLLGYDLDLLHDYVQRKGTKKLVLALRDSEAFDPGLLTDLLSLFKSWLDRIPFTVLLGISTSVELFEGRLPRSCVALLQGKHFEVQEAGNCVDRIYETLQTDSDTNLWLGRNVTSTLFENTSDYFQSPEAFSRMVKYAYMSHFFANPLAVLLAKPDSTVLARNKLCEAIRNLPSFRMFCEDLVEEGSIKQVRDMLEDDEYLIQETPKYLNANQQRMRNMFQAVRVVHICLQYTQSAKKAKVSDLSVRALSGELSESTIVEEMVATTKTLDSDKLDELLVRLGGIITNPEADAIQEDLRTLLETCPESRPLRSGYNINSTVTKTTVVQQRIRLSKGQADLSEQAVEYTNIVDRLVALLQMHLTESLVNPQDLFLHEALLFDLRNPLKETFAPRPRFAIERALSTPFDYLLSSSDVTMAKVSAKQPATAILYQLYLDSGALVNVHDLWQAFYGVFETEEAGGCDDRVIMSLFYGALSELKAFGVIKNSRKKTDHLAKSAWMGL</sequence>
<evidence type="ECO:0000259" key="13">
    <source>
        <dbReference type="Pfam" id="PF19675"/>
    </source>
</evidence>
<dbReference type="GO" id="GO:0006270">
    <property type="term" value="P:DNA replication initiation"/>
    <property type="evidence" value="ECO:0007669"/>
    <property type="project" value="TreeGrafter"/>
</dbReference>
<dbReference type="GO" id="GO:0031261">
    <property type="term" value="C:DNA replication preinitiation complex"/>
    <property type="evidence" value="ECO:0007669"/>
    <property type="project" value="TreeGrafter"/>
</dbReference>
<keyword evidence="15" id="KW-1185">Reference proteome</keyword>
<name>A0A9W4KKH8_9EURO</name>
<dbReference type="PANTHER" id="PTHR12748:SF0">
    <property type="entry name" value="ORIGIN RECOGNITION COMPLEX SUBUNIT 3"/>
    <property type="match status" value="1"/>
</dbReference>
<comment type="caution">
    <text evidence="14">The sequence shown here is derived from an EMBL/GenBank/DDBJ whole genome shotgun (WGS) entry which is preliminary data.</text>
</comment>
<dbReference type="Pfam" id="PF07034">
    <property type="entry name" value="ORC3_N"/>
    <property type="match status" value="1"/>
</dbReference>
<comment type="function">
    <text evidence="9">Component of the origin recognition complex (ORC) that binds origins of replication. DNA-binding is ATP-dependent. The specific DNA sequences that define origins of replication have not been identified yet. ORC is required to assemble the pre-replication complex necessary to initiate DNA replication. Binds histone H3 and H4 trimethylation marks H3K9me3, H3K27me3 and H4K20me3.</text>
</comment>
<dbReference type="CDD" id="cd20704">
    <property type="entry name" value="Orc3"/>
    <property type="match status" value="1"/>
</dbReference>
<dbReference type="Pfam" id="PF19675">
    <property type="entry name" value="ORC3_ins"/>
    <property type="match status" value="1"/>
</dbReference>
<dbReference type="Proteomes" id="UP001154252">
    <property type="component" value="Unassembled WGS sequence"/>
</dbReference>
<dbReference type="AlphaFoldDB" id="A0A9W4KKH8"/>
<evidence type="ECO:0000256" key="7">
    <source>
        <dbReference type="ARBA" id="ARBA00023242"/>
    </source>
</evidence>
<dbReference type="InterPro" id="IPR020795">
    <property type="entry name" value="ORC3"/>
</dbReference>
<feature type="region of interest" description="Disordered" evidence="10">
    <location>
        <begin position="49"/>
        <end position="70"/>
    </location>
</feature>
<keyword evidence="5" id="KW-0235">DNA replication</keyword>
<evidence type="ECO:0000256" key="10">
    <source>
        <dbReference type="SAM" id="MobiDB-lite"/>
    </source>
</evidence>
<evidence type="ECO:0000256" key="9">
    <source>
        <dbReference type="ARBA" id="ARBA00045241"/>
    </source>
</evidence>
<comment type="similarity">
    <text evidence="2">Belongs to the ORC3 family.</text>
</comment>
<dbReference type="GO" id="GO:0005664">
    <property type="term" value="C:nuclear origin of replication recognition complex"/>
    <property type="evidence" value="ECO:0007669"/>
    <property type="project" value="InterPro"/>
</dbReference>
<dbReference type="InterPro" id="IPR045663">
    <property type="entry name" value="ORC3_ins"/>
</dbReference>
<dbReference type="Pfam" id="PF18137">
    <property type="entry name" value="WHD_ORC"/>
    <property type="match status" value="1"/>
</dbReference>
<reference evidence="14" key="1">
    <citation type="submission" date="2021-07" db="EMBL/GenBank/DDBJ databases">
        <authorList>
            <person name="Branca A.L. A."/>
        </authorList>
    </citation>
    <scope>NUCLEOTIDE SEQUENCE</scope>
</reference>
<comment type="subunit">
    <text evidence="8">Component of ORC, a complex composed of at least 6 subunits: ORC1, ORC2, ORC3, ORC4, ORC5 and ORC6. ORC is regulated in a cell-cycle dependent manner. It is sequentially assembled at the exit from anaphase of mitosis and disassembled as cells enter S phase.</text>
</comment>
<evidence type="ECO:0000259" key="12">
    <source>
        <dbReference type="Pfam" id="PF18137"/>
    </source>
</evidence>
<dbReference type="InterPro" id="IPR045667">
    <property type="entry name" value="ORC3_N"/>
</dbReference>
<dbReference type="InterPro" id="IPR040855">
    <property type="entry name" value="ORC_WH_C"/>
</dbReference>
<evidence type="ECO:0000256" key="3">
    <source>
        <dbReference type="ARBA" id="ARBA00019085"/>
    </source>
</evidence>
<evidence type="ECO:0000256" key="8">
    <source>
        <dbReference type="ARBA" id="ARBA00026084"/>
    </source>
</evidence>
<protein>
    <recommendedName>
        <fullName evidence="3">Origin recognition complex subunit 3</fullName>
    </recommendedName>
</protein>
<evidence type="ECO:0000259" key="11">
    <source>
        <dbReference type="Pfam" id="PF07034"/>
    </source>
</evidence>
<evidence type="ECO:0000313" key="14">
    <source>
        <dbReference type="EMBL" id="CAG8903006.1"/>
    </source>
</evidence>
<dbReference type="GO" id="GO:0005656">
    <property type="term" value="C:nuclear pre-replicative complex"/>
    <property type="evidence" value="ECO:0007669"/>
    <property type="project" value="TreeGrafter"/>
</dbReference>
<keyword evidence="6" id="KW-0238">DNA-binding</keyword>
<evidence type="ECO:0000256" key="4">
    <source>
        <dbReference type="ARBA" id="ARBA00022553"/>
    </source>
</evidence>
<proteinExistence type="inferred from homology"/>
<feature type="domain" description="Origin recognition complex subunit 3 N-terminal" evidence="11">
    <location>
        <begin position="72"/>
        <end position="366"/>
    </location>
</feature>
<evidence type="ECO:0000256" key="5">
    <source>
        <dbReference type="ARBA" id="ARBA00022705"/>
    </source>
</evidence>
<feature type="domain" description="Origin recognition complex subunit 3 winged helix C-terminal" evidence="12">
    <location>
        <begin position="609"/>
        <end position="713"/>
    </location>
</feature>
<keyword evidence="4" id="KW-0597">Phosphoprotein</keyword>
<evidence type="ECO:0000256" key="2">
    <source>
        <dbReference type="ARBA" id="ARBA00010977"/>
    </source>
</evidence>
<organism evidence="14 15">
    <name type="scientific">Penicillium egyptiacum</name>
    <dbReference type="NCBI Taxonomy" id="1303716"/>
    <lineage>
        <taxon>Eukaryota</taxon>
        <taxon>Fungi</taxon>
        <taxon>Dikarya</taxon>
        <taxon>Ascomycota</taxon>
        <taxon>Pezizomycotina</taxon>
        <taxon>Eurotiomycetes</taxon>
        <taxon>Eurotiomycetidae</taxon>
        <taxon>Eurotiales</taxon>
        <taxon>Aspergillaceae</taxon>
        <taxon>Penicillium</taxon>
    </lineage>
</organism>
<dbReference type="OrthoDB" id="10265211at2759"/>
<evidence type="ECO:0000256" key="6">
    <source>
        <dbReference type="ARBA" id="ARBA00023125"/>
    </source>
</evidence>